<dbReference type="EMBL" id="JABAYA010000115">
    <property type="protein sequence ID" value="KAF7724615.1"/>
    <property type="molecule type" value="Genomic_DNA"/>
</dbReference>
<name>A0A8H7BPV8_9FUNG</name>
<proteinExistence type="inferred from homology"/>
<dbReference type="OrthoDB" id="1705416at2759"/>
<dbReference type="Pfam" id="PF01987">
    <property type="entry name" value="AIM24"/>
    <property type="match status" value="1"/>
</dbReference>
<dbReference type="Proteomes" id="UP000605846">
    <property type="component" value="Unassembled WGS sequence"/>
</dbReference>
<dbReference type="GO" id="GO:0005739">
    <property type="term" value="C:mitochondrion"/>
    <property type="evidence" value="ECO:0007669"/>
    <property type="project" value="UniProtKB-SubCell"/>
</dbReference>
<dbReference type="SUPFAM" id="SSF51219">
    <property type="entry name" value="TRAP-like"/>
    <property type="match status" value="1"/>
</dbReference>
<evidence type="ECO:0000256" key="1">
    <source>
        <dbReference type="RuleBase" id="RU363045"/>
    </source>
</evidence>
<comment type="similarity">
    <text evidence="1">Belongs to the AIM24 family.</text>
</comment>
<organism evidence="3 4">
    <name type="scientific">Apophysomyces ossiformis</name>
    <dbReference type="NCBI Taxonomy" id="679940"/>
    <lineage>
        <taxon>Eukaryota</taxon>
        <taxon>Fungi</taxon>
        <taxon>Fungi incertae sedis</taxon>
        <taxon>Mucoromycota</taxon>
        <taxon>Mucoromycotina</taxon>
        <taxon>Mucoromycetes</taxon>
        <taxon>Mucorales</taxon>
        <taxon>Mucorineae</taxon>
        <taxon>Mucoraceae</taxon>
        <taxon>Apophysomyces</taxon>
    </lineage>
</organism>
<feature type="region of interest" description="Disordered" evidence="2">
    <location>
        <begin position="228"/>
        <end position="247"/>
    </location>
</feature>
<dbReference type="Gene3D" id="3.60.160.10">
    <property type="entry name" value="Mitochondrial biogenesis AIM24"/>
    <property type="match status" value="1"/>
</dbReference>
<dbReference type="InterPro" id="IPR016031">
    <property type="entry name" value="Trp_RNA-bd_attenuator-like_dom"/>
</dbReference>
<accession>A0A8H7BPV8</accession>
<gene>
    <name evidence="3" type="ORF">EC973_000859</name>
</gene>
<dbReference type="InterPro" id="IPR036983">
    <property type="entry name" value="AIM24_sf"/>
</dbReference>
<sequence length="390" mass="41785">MYRRALNVTTPLARALQQSEWPPCARVASHRSYVGLAFNESKSQPDVPTVDRSLKSFQQTSVGVSGSTISSMGKGSALLVKLPPDAEITAATGSAIAASNKIASKLTLDGTALRAVGKRLLGDPMFQQKFYTRHAAGDLLLAPQRMGEIAIVNLRGSAKYVLRRDAFLAKTEKVTMELGVDGIKGKDTGLVNKLVHTVSGPGTIAISHYGGLYRLSLGAGEEYLANPRRTTPSKLHPKNPVVPSPRSPLRKYNVVKNIVDSPSLQPKLQYLDGMAKSLRNFVLGAPDFVRLRGPGDFYLASRVESGFEKSRLLNALAAVNDSATQLFEQSALFPAPVASAMEGPNAPKKGRHPGYATEKSIDGRPTYYAEVGPKGVVTFVPAKETVSPST</sequence>
<keyword evidence="1" id="KW-0496">Mitochondrion</keyword>
<protein>
    <recommendedName>
        <fullName evidence="1">Altered inheritance of mitochondria protein 24, mitochondrial</fullName>
    </recommendedName>
</protein>
<evidence type="ECO:0000313" key="4">
    <source>
        <dbReference type="Proteomes" id="UP000605846"/>
    </source>
</evidence>
<reference evidence="3" key="1">
    <citation type="submission" date="2020-01" db="EMBL/GenBank/DDBJ databases">
        <title>Genome Sequencing of Three Apophysomyces-Like Fungal Strains Confirms a Novel Fungal Genus in the Mucoromycota with divergent Burkholderia-like Endosymbiotic Bacteria.</title>
        <authorList>
            <person name="Stajich J.E."/>
            <person name="Macias A.M."/>
            <person name="Carter-House D."/>
            <person name="Lovett B."/>
            <person name="Kasson L.R."/>
            <person name="Berry K."/>
            <person name="Grigoriev I."/>
            <person name="Chang Y."/>
            <person name="Spatafora J."/>
            <person name="Kasson M.T."/>
        </authorList>
    </citation>
    <scope>NUCLEOTIDE SEQUENCE</scope>
    <source>
        <strain evidence="3">NRRL A-21654</strain>
    </source>
</reference>
<dbReference type="AlphaFoldDB" id="A0A8H7BPV8"/>
<keyword evidence="4" id="KW-1185">Reference proteome</keyword>
<comment type="caution">
    <text evidence="3">The sequence shown here is derived from an EMBL/GenBank/DDBJ whole genome shotgun (WGS) entry which is preliminary data.</text>
</comment>
<comment type="subcellular location">
    <subcellularLocation>
        <location evidence="1">Mitochondrion</location>
    </subcellularLocation>
</comment>
<dbReference type="InterPro" id="IPR002838">
    <property type="entry name" value="AIM24"/>
</dbReference>
<evidence type="ECO:0000256" key="2">
    <source>
        <dbReference type="SAM" id="MobiDB-lite"/>
    </source>
</evidence>
<evidence type="ECO:0000313" key="3">
    <source>
        <dbReference type="EMBL" id="KAF7724615.1"/>
    </source>
</evidence>